<sequence length="137" mass="15543">MQFLTPNVLRSVAVPGDMILFKRLAYFRNDENGFDVVHVHGSKVNPEQANDREPQLLDRIGSDLDNQIDNVLTPANRALIMERLDKAVSQIPTNSEYDLTETFEYSPGRSSDQEDGGSAKAADRRSYQFYALQIIFF</sequence>
<dbReference type="WBParaSite" id="MBELARI_LOCUS6042">
    <property type="protein sequence ID" value="MBELARI_LOCUS6042"/>
    <property type="gene ID" value="MBELARI_LOCUS6042"/>
</dbReference>
<proteinExistence type="predicted"/>
<evidence type="ECO:0000256" key="1">
    <source>
        <dbReference type="SAM" id="MobiDB-lite"/>
    </source>
</evidence>
<feature type="region of interest" description="Disordered" evidence="1">
    <location>
        <begin position="99"/>
        <end position="120"/>
    </location>
</feature>
<dbReference type="AlphaFoldDB" id="A0AAF3FGF0"/>
<keyword evidence="2" id="KW-1185">Reference proteome</keyword>
<organism evidence="2 3">
    <name type="scientific">Mesorhabditis belari</name>
    <dbReference type="NCBI Taxonomy" id="2138241"/>
    <lineage>
        <taxon>Eukaryota</taxon>
        <taxon>Metazoa</taxon>
        <taxon>Ecdysozoa</taxon>
        <taxon>Nematoda</taxon>
        <taxon>Chromadorea</taxon>
        <taxon>Rhabditida</taxon>
        <taxon>Rhabditina</taxon>
        <taxon>Rhabditomorpha</taxon>
        <taxon>Rhabditoidea</taxon>
        <taxon>Rhabditidae</taxon>
        <taxon>Mesorhabditinae</taxon>
        <taxon>Mesorhabditis</taxon>
    </lineage>
</organism>
<name>A0AAF3FGF0_9BILA</name>
<evidence type="ECO:0000313" key="2">
    <source>
        <dbReference type="Proteomes" id="UP000887575"/>
    </source>
</evidence>
<reference evidence="3" key="1">
    <citation type="submission" date="2024-02" db="UniProtKB">
        <authorList>
            <consortium name="WormBaseParasite"/>
        </authorList>
    </citation>
    <scope>IDENTIFICATION</scope>
</reference>
<accession>A0AAF3FGF0</accession>
<evidence type="ECO:0000313" key="3">
    <source>
        <dbReference type="WBParaSite" id="MBELARI_LOCUS6042"/>
    </source>
</evidence>
<protein>
    <submittedName>
        <fullName evidence="3">Uncharacterized protein</fullName>
    </submittedName>
</protein>
<dbReference type="Proteomes" id="UP000887575">
    <property type="component" value="Unassembled WGS sequence"/>
</dbReference>